<keyword evidence="6" id="KW-0963">Cytoplasm</keyword>
<evidence type="ECO:0000259" key="7">
    <source>
        <dbReference type="Pfam" id="PF01171"/>
    </source>
</evidence>
<proteinExistence type="inferred from homology"/>
<comment type="subcellular location">
    <subcellularLocation>
        <location evidence="6">Cytoplasm</location>
    </subcellularLocation>
</comment>
<dbReference type="CDD" id="cd01992">
    <property type="entry name" value="TilS_N"/>
    <property type="match status" value="1"/>
</dbReference>
<dbReference type="GO" id="GO:0032267">
    <property type="term" value="F:tRNA(Ile)-lysidine synthase activity"/>
    <property type="evidence" value="ECO:0007669"/>
    <property type="project" value="UniProtKB-EC"/>
</dbReference>
<keyword evidence="9" id="KW-1185">Reference proteome</keyword>
<organism evidence="8 9">
    <name type="scientific">Stakelama saccharophila</name>
    <dbReference type="NCBI Taxonomy" id="3075605"/>
    <lineage>
        <taxon>Bacteria</taxon>
        <taxon>Pseudomonadati</taxon>
        <taxon>Pseudomonadota</taxon>
        <taxon>Alphaproteobacteria</taxon>
        <taxon>Sphingomonadales</taxon>
        <taxon>Sphingomonadaceae</taxon>
        <taxon>Stakelama</taxon>
    </lineage>
</organism>
<dbReference type="PANTHER" id="PTHR43033:SF5">
    <property type="entry name" value="TRNA(ILE)-LYSIDINE SYNTHETASE"/>
    <property type="match status" value="1"/>
</dbReference>
<evidence type="ECO:0000256" key="2">
    <source>
        <dbReference type="ARBA" id="ARBA00022694"/>
    </source>
</evidence>
<dbReference type="Gene3D" id="3.40.50.620">
    <property type="entry name" value="HUPs"/>
    <property type="match status" value="1"/>
</dbReference>
<reference evidence="8 9" key="1">
    <citation type="submission" date="2023-09" db="EMBL/GenBank/DDBJ databases">
        <authorList>
            <person name="Rey-Velasco X."/>
        </authorList>
    </citation>
    <scope>NUCLEOTIDE SEQUENCE [LARGE SCALE GENOMIC DNA]</scope>
    <source>
        <strain evidence="8 9">W311</strain>
    </source>
</reference>
<evidence type="ECO:0000256" key="3">
    <source>
        <dbReference type="ARBA" id="ARBA00022741"/>
    </source>
</evidence>
<accession>A0ABZ0B9B9</accession>
<dbReference type="Pfam" id="PF01171">
    <property type="entry name" value="ATP_bind_3"/>
    <property type="match status" value="1"/>
</dbReference>
<feature type="binding site" evidence="6">
    <location>
        <begin position="41"/>
        <end position="46"/>
    </location>
    <ligand>
        <name>ATP</name>
        <dbReference type="ChEBI" id="CHEBI:30616"/>
    </ligand>
</feature>
<dbReference type="InterPro" id="IPR012094">
    <property type="entry name" value="tRNA_Ile_lys_synt"/>
</dbReference>
<dbReference type="Proteomes" id="UP001302249">
    <property type="component" value="Chromosome"/>
</dbReference>
<dbReference type="InterPro" id="IPR014729">
    <property type="entry name" value="Rossmann-like_a/b/a_fold"/>
</dbReference>
<evidence type="ECO:0000256" key="4">
    <source>
        <dbReference type="ARBA" id="ARBA00022840"/>
    </source>
</evidence>
<evidence type="ECO:0000313" key="9">
    <source>
        <dbReference type="Proteomes" id="UP001302249"/>
    </source>
</evidence>
<comment type="function">
    <text evidence="6">Ligates lysine onto the cytidine present at position 34 of the AUA codon-specific tRNA(Ile) that contains the anticodon CAU, in an ATP-dependent manner. Cytidine is converted to lysidine, thus changing the amino acid specificity of the tRNA from methionine to isoleucine.</text>
</comment>
<comment type="similarity">
    <text evidence="6">Belongs to the tRNA(Ile)-lysidine synthase family.</text>
</comment>
<dbReference type="RefSeq" id="WP_313915952.1">
    <property type="nucleotide sequence ID" value="NZ_CP135076.1"/>
</dbReference>
<keyword evidence="1 6" id="KW-0436">Ligase</keyword>
<dbReference type="HAMAP" id="MF_01161">
    <property type="entry name" value="tRNA_Ile_lys_synt"/>
    <property type="match status" value="1"/>
</dbReference>
<name>A0ABZ0B9B9_9SPHN</name>
<evidence type="ECO:0000256" key="1">
    <source>
        <dbReference type="ARBA" id="ARBA00022598"/>
    </source>
</evidence>
<dbReference type="SUPFAM" id="SSF52402">
    <property type="entry name" value="Adenine nucleotide alpha hydrolases-like"/>
    <property type="match status" value="1"/>
</dbReference>
<gene>
    <name evidence="6 8" type="primary">tilS</name>
    <name evidence="8" type="ORF">RPR59_01525</name>
</gene>
<evidence type="ECO:0000256" key="5">
    <source>
        <dbReference type="ARBA" id="ARBA00048539"/>
    </source>
</evidence>
<feature type="domain" description="tRNA(Ile)-lysidine/2-thiocytidine synthase N-terminal" evidence="7">
    <location>
        <begin position="36"/>
        <end position="219"/>
    </location>
</feature>
<evidence type="ECO:0000256" key="6">
    <source>
        <dbReference type="HAMAP-Rule" id="MF_01161"/>
    </source>
</evidence>
<evidence type="ECO:0000313" key="8">
    <source>
        <dbReference type="EMBL" id="WNO53968.1"/>
    </source>
</evidence>
<keyword evidence="3 6" id="KW-0547">Nucleotide-binding</keyword>
<comment type="domain">
    <text evidence="6">The N-terminal region contains the highly conserved SGGXDS motif, predicted to be a P-loop motif involved in ATP binding.</text>
</comment>
<keyword evidence="4 6" id="KW-0067">ATP-binding</keyword>
<dbReference type="EC" id="6.3.4.19" evidence="6"/>
<dbReference type="InterPro" id="IPR011063">
    <property type="entry name" value="TilS/TtcA_N"/>
</dbReference>
<protein>
    <recommendedName>
        <fullName evidence="6">tRNA(Ile)-lysidine synthase</fullName>
        <ecNumber evidence="6">6.3.4.19</ecNumber>
    </recommendedName>
    <alternativeName>
        <fullName evidence="6">tRNA(Ile)-2-lysyl-cytidine synthase</fullName>
    </alternativeName>
    <alternativeName>
        <fullName evidence="6">tRNA(Ile)-lysidine synthetase</fullName>
    </alternativeName>
</protein>
<dbReference type="InterPro" id="IPR012795">
    <property type="entry name" value="tRNA_Ile_lys_synt_N"/>
</dbReference>
<sequence>MKPPDATSAPDAAALTRFRRDFERALGRPVDRQEHVAIAVSGGPDSMALLALAASSFPGRTHAATVDHRLRPDAAAEARMVGDWCTGRGISHAVLVPSGDLSAQPSALQERARHARYALLESWAEAIGAGILATAHQADDQAETFLMRALRGAGVAGLRGIPARRDAFTLAEPARLQIVRPLLNWRRHELLNVVRDGGIPYVDDPSNADQRFERVRIRSALTEQAWLDPAALASAAAHAAEADAALDWTVERLWRERASGDPEPVLDVGGLPMELRRRLARYAILHVRSRAGITSPAFGTDANIEPLLAALTADGAATRAGILVRAKGDRWTFRPAPPRRSH</sequence>
<dbReference type="NCBIfam" id="TIGR02432">
    <property type="entry name" value="lysidine_TilS_N"/>
    <property type="match status" value="1"/>
</dbReference>
<comment type="catalytic activity">
    <reaction evidence="5 6">
        <text>cytidine(34) in tRNA(Ile2) + L-lysine + ATP = lysidine(34) in tRNA(Ile2) + AMP + diphosphate + H(+)</text>
        <dbReference type="Rhea" id="RHEA:43744"/>
        <dbReference type="Rhea" id="RHEA-COMP:10625"/>
        <dbReference type="Rhea" id="RHEA-COMP:10670"/>
        <dbReference type="ChEBI" id="CHEBI:15378"/>
        <dbReference type="ChEBI" id="CHEBI:30616"/>
        <dbReference type="ChEBI" id="CHEBI:32551"/>
        <dbReference type="ChEBI" id="CHEBI:33019"/>
        <dbReference type="ChEBI" id="CHEBI:82748"/>
        <dbReference type="ChEBI" id="CHEBI:83665"/>
        <dbReference type="ChEBI" id="CHEBI:456215"/>
        <dbReference type="EC" id="6.3.4.19"/>
    </reaction>
</comment>
<keyword evidence="2 6" id="KW-0819">tRNA processing</keyword>
<dbReference type="EMBL" id="CP135076">
    <property type="protein sequence ID" value="WNO53968.1"/>
    <property type="molecule type" value="Genomic_DNA"/>
</dbReference>
<dbReference type="PANTHER" id="PTHR43033">
    <property type="entry name" value="TRNA(ILE)-LYSIDINE SYNTHASE-RELATED"/>
    <property type="match status" value="1"/>
</dbReference>